<dbReference type="PANTHER" id="PTHR16222:SF24">
    <property type="entry name" value="ADP-RIBOSYLHYDROLASE ARH3"/>
    <property type="match status" value="1"/>
</dbReference>
<dbReference type="GO" id="GO:0016787">
    <property type="term" value="F:hydrolase activity"/>
    <property type="evidence" value="ECO:0007669"/>
    <property type="project" value="UniProtKB-KW"/>
</dbReference>
<dbReference type="Gene3D" id="1.10.4080.10">
    <property type="entry name" value="ADP-ribosylation/Crystallin J1"/>
    <property type="match status" value="1"/>
</dbReference>
<proteinExistence type="inferred from homology"/>
<feature type="binding site" evidence="3">
    <location>
        <position position="57"/>
    </location>
    <ligand>
        <name>Mg(2+)</name>
        <dbReference type="ChEBI" id="CHEBI:18420"/>
        <label>1</label>
    </ligand>
</feature>
<evidence type="ECO:0000313" key="4">
    <source>
        <dbReference type="EMBL" id="SDL20463.1"/>
    </source>
</evidence>
<dbReference type="EMBL" id="FNGP01000001">
    <property type="protein sequence ID" value="SDL20463.1"/>
    <property type="molecule type" value="Genomic_DNA"/>
</dbReference>
<feature type="binding site" evidence="3">
    <location>
        <position position="56"/>
    </location>
    <ligand>
        <name>Mg(2+)</name>
        <dbReference type="ChEBI" id="CHEBI:18420"/>
        <label>1</label>
    </ligand>
</feature>
<dbReference type="GO" id="GO:0046872">
    <property type="term" value="F:metal ion binding"/>
    <property type="evidence" value="ECO:0007669"/>
    <property type="project" value="UniProtKB-KW"/>
</dbReference>
<dbReference type="Proteomes" id="UP000199475">
    <property type="component" value="Unassembled WGS sequence"/>
</dbReference>
<dbReference type="AlphaFoldDB" id="A0A1G9I6L2"/>
<feature type="binding site" evidence="3">
    <location>
        <position position="55"/>
    </location>
    <ligand>
        <name>Mg(2+)</name>
        <dbReference type="ChEBI" id="CHEBI:18420"/>
        <label>1</label>
    </ligand>
</feature>
<accession>A0A1G9I6L2</accession>
<feature type="binding site" evidence="3">
    <location>
        <position position="267"/>
    </location>
    <ligand>
        <name>Mg(2+)</name>
        <dbReference type="ChEBI" id="CHEBI:18420"/>
        <label>1</label>
    </ligand>
</feature>
<sequence>MEDTDTADRRSGALLAAACGDALGAGYEFSKPMADDAPVDMVGGGPFGFAPGEWTDDTAMAVAVAEAVASGGDPSSDDFQDRIVERWYDWADSNPPDIGNQTRAVLGRGDRTAEGLRDAAYSHFVHHPDGSAGNGALMRTAPLGLARLTERGFFEAAALVGELTHADPVSSEACGIWTYAVHHAVVHGTFDGVRAALDYLPEDRVDHWAGLLDEAETQPITAFEHNGWVVHALQAAWAAIVQTPVPDDDPPAHLRLALERAVRAGGDTDTVACIAGGLLGARWGASALPTAWTSKVHGWPGYNAADLVRLSRPDPLSRVLGEPLS</sequence>
<feature type="binding site" evidence="3">
    <location>
        <position position="270"/>
    </location>
    <ligand>
        <name>Mg(2+)</name>
        <dbReference type="ChEBI" id="CHEBI:18420"/>
        <label>1</label>
    </ligand>
</feature>
<organism evidence="4 5">
    <name type="scientific">Tessaracoccus oleiagri</name>
    <dbReference type="NCBI Taxonomy" id="686624"/>
    <lineage>
        <taxon>Bacteria</taxon>
        <taxon>Bacillati</taxon>
        <taxon>Actinomycetota</taxon>
        <taxon>Actinomycetes</taxon>
        <taxon>Propionibacteriales</taxon>
        <taxon>Propionibacteriaceae</taxon>
        <taxon>Tessaracoccus</taxon>
    </lineage>
</organism>
<protein>
    <submittedName>
        <fullName evidence="4">ADP-ribosylglycohydrolase</fullName>
    </submittedName>
</protein>
<dbReference type="OrthoDB" id="9798107at2"/>
<dbReference type="STRING" id="686624.SAMN04488242_0739"/>
<feature type="binding site" evidence="3">
    <location>
        <position position="269"/>
    </location>
    <ligand>
        <name>Mg(2+)</name>
        <dbReference type="ChEBI" id="CHEBI:18420"/>
        <label>1</label>
    </ligand>
</feature>
<dbReference type="RefSeq" id="WP_093248981.1">
    <property type="nucleotide sequence ID" value="NZ_FNGP01000001.1"/>
</dbReference>
<evidence type="ECO:0000256" key="2">
    <source>
        <dbReference type="ARBA" id="ARBA00022801"/>
    </source>
</evidence>
<comment type="similarity">
    <text evidence="1">Belongs to the ADP-ribosylglycohydrolase family.</text>
</comment>
<dbReference type="InterPro" id="IPR036705">
    <property type="entry name" value="Ribosyl_crysJ1_sf"/>
</dbReference>
<keyword evidence="2 4" id="KW-0378">Hydrolase</keyword>
<evidence type="ECO:0000256" key="1">
    <source>
        <dbReference type="ARBA" id="ARBA00010702"/>
    </source>
</evidence>
<reference evidence="4 5" key="1">
    <citation type="submission" date="2016-10" db="EMBL/GenBank/DDBJ databases">
        <authorList>
            <person name="de Groot N.N."/>
        </authorList>
    </citation>
    <scope>NUCLEOTIDE SEQUENCE [LARGE SCALE GENOMIC DNA]</scope>
    <source>
        <strain evidence="4 5">CGMCC 1.9159</strain>
    </source>
</reference>
<name>A0A1G9I6L2_9ACTN</name>
<gene>
    <name evidence="4" type="ORF">SAMN04488242_0739</name>
</gene>
<dbReference type="Pfam" id="PF03747">
    <property type="entry name" value="ADP_ribosyl_GH"/>
    <property type="match status" value="1"/>
</dbReference>
<evidence type="ECO:0000256" key="3">
    <source>
        <dbReference type="PIRSR" id="PIRSR605502-1"/>
    </source>
</evidence>
<dbReference type="InterPro" id="IPR005502">
    <property type="entry name" value="Ribosyl_crysJ1"/>
</dbReference>
<keyword evidence="3" id="KW-0460">Magnesium</keyword>
<evidence type="ECO:0000313" key="5">
    <source>
        <dbReference type="Proteomes" id="UP000199475"/>
    </source>
</evidence>
<keyword evidence="3" id="KW-0479">Metal-binding</keyword>
<dbReference type="PANTHER" id="PTHR16222">
    <property type="entry name" value="ADP-RIBOSYLGLYCOHYDROLASE"/>
    <property type="match status" value="1"/>
</dbReference>
<keyword evidence="5" id="KW-1185">Reference proteome</keyword>
<comment type="cofactor">
    <cofactor evidence="3">
        <name>Mg(2+)</name>
        <dbReference type="ChEBI" id="CHEBI:18420"/>
    </cofactor>
    <text evidence="3">Binds 2 magnesium ions per subunit.</text>
</comment>
<dbReference type="InterPro" id="IPR050792">
    <property type="entry name" value="ADP-ribosylglycohydrolase"/>
</dbReference>
<dbReference type="SUPFAM" id="SSF101478">
    <property type="entry name" value="ADP-ribosylglycohydrolase"/>
    <property type="match status" value="1"/>
</dbReference>